<dbReference type="AlphaFoldDB" id="A0A4U6VKC4"/>
<proteinExistence type="predicted"/>
<evidence type="ECO:0000313" key="5">
    <source>
        <dbReference type="Proteomes" id="UP000298652"/>
    </source>
</evidence>
<feature type="domain" description="NB-ARC" evidence="3">
    <location>
        <begin position="201"/>
        <end position="342"/>
    </location>
</feature>
<dbReference type="InterPro" id="IPR002182">
    <property type="entry name" value="NB-ARC"/>
</dbReference>
<evidence type="ECO:0000256" key="2">
    <source>
        <dbReference type="SAM" id="MobiDB-lite"/>
    </source>
</evidence>
<protein>
    <recommendedName>
        <fullName evidence="3">NB-ARC domain-containing protein</fullName>
    </recommendedName>
</protein>
<organism evidence="4 5">
    <name type="scientific">Setaria viridis</name>
    <name type="common">Green bristlegrass</name>
    <name type="synonym">Setaria italica subsp. viridis</name>
    <dbReference type="NCBI Taxonomy" id="4556"/>
    <lineage>
        <taxon>Eukaryota</taxon>
        <taxon>Viridiplantae</taxon>
        <taxon>Streptophyta</taxon>
        <taxon>Embryophyta</taxon>
        <taxon>Tracheophyta</taxon>
        <taxon>Spermatophyta</taxon>
        <taxon>Magnoliopsida</taxon>
        <taxon>Liliopsida</taxon>
        <taxon>Poales</taxon>
        <taxon>Poaceae</taxon>
        <taxon>PACMAD clade</taxon>
        <taxon>Panicoideae</taxon>
        <taxon>Panicodae</taxon>
        <taxon>Paniceae</taxon>
        <taxon>Cenchrinae</taxon>
        <taxon>Setaria</taxon>
    </lineage>
</organism>
<keyword evidence="5" id="KW-1185">Reference proteome</keyword>
<dbReference type="PANTHER" id="PTHR33377:SF23">
    <property type="entry name" value="NB-ARC DOMAIN-CONTAINING PROTEIN"/>
    <property type="match status" value="1"/>
</dbReference>
<dbReference type="SUPFAM" id="SSF52540">
    <property type="entry name" value="P-loop containing nucleoside triphosphate hydrolases"/>
    <property type="match status" value="1"/>
</dbReference>
<feature type="coiled-coil region" evidence="1">
    <location>
        <begin position="126"/>
        <end position="153"/>
    </location>
</feature>
<dbReference type="InterPro" id="IPR027417">
    <property type="entry name" value="P-loop_NTPase"/>
</dbReference>
<dbReference type="EMBL" id="CM016553">
    <property type="protein sequence ID" value="TKW30068.1"/>
    <property type="molecule type" value="Genomic_DNA"/>
</dbReference>
<feature type="compositionally biased region" description="Polar residues" evidence="2">
    <location>
        <begin position="785"/>
        <end position="798"/>
    </location>
</feature>
<feature type="region of interest" description="Disordered" evidence="2">
    <location>
        <begin position="757"/>
        <end position="804"/>
    </location>
</feature>
<dbReference type="Gene3D" id="3.40.50.300">
    <property type="entry name" value="P-loop containing nucleotide triphosphate hydrolases"/>
    <property type="match status" value="1"/>
</dbReference>
<accession>A0A4U6VKC4</accession>
<reference evidence="4" key="1">
    <citation type="submission" date="2019-03" db="EMBL/GenBank/DDBJ databases">
        <title>WGS assembly of Setaria viridis.</title>
        <authorList>
            <person name="Huang P."/>
            <person name="Jenkins J."/>
            <person name="Grimwood J."/>
            <person name="Barry K."/>
            <person name="Healey A."/>
            <person name="Mamidi S."/>
            <person name="Sreedasyam A."/>
            <person name="Shu S."/>
            <person name="Feldman M."/>
            <person name="Wu J."/>
            <person name="Yu Y."/>
            <person name="Chen C."/>
            <person name="Johnson J."/>
            <person name="Rokhsar D."/>
            <person name="Baxter I."/>
            <person name="Schmutz J."/>
            <person name="Brutnell T."/>
            <person name="Kellogg E."/>
        </authorList>
    </citation>
    <scope>NUCLEOTIDE SEQUENCE [LARGE SCALE GENOMIC DNA]</scope>
</reference>
<gene>
    <name evidence="4" type="ORF">SEVIR_2G009801v2</name>
</gene>
<dbReference type="Gramene" id="TKW30068">
    <property type="protein sequence ID" value="TKW30068"/>
    <property type="gene ID" value="SEVIR_2G009801v2"/>
</dbReference>
<evidence type="ECO:0000259" key="3">
    <source>
        <dbReference type="Pfam" id="PF00931"/>
    </source>
</evidence>
<evidence type="ECO:0000256" key="1">
    <source>
        <dbReference type="SAM" id="Coils"/>
    </source>
</evidence>
<dbReference type="PANTHER" id="PTHR33377">
    <property type="entry name" value="OS10G0134700 PROTEIN-RELATED"/>
    <property type="match status" value="1"/>
</dbReference>
<feature type="compositionally biased region" description="Pro residues" evidence="2">
    <location>
        <begin position="763"/>
        <end position="779"/>
    </location>
</feature>
<name>A0A4U6VKC4_SETVI</name>
<feature type="coiled-coil region" evidence="1">
    <location>
        <begin position="705"/>
        <end position="743"/>
    </location>
</feature>
<evidence type="ECO:0000313" key="4">
    <source>
        <dbReference type="EMBL" id="TKW30068.1"/>
    </source>
</evidence>
<sequence length="804" mass="92424">MAPDGRRPISNVNLHLDASVLGELASRSINFFISKSSKPRVLDVEGSLQRALLRAQVIIDEATGRHIANQAMLQQLDMLRNAMYQGCYKLDAFRYQHHDEKYAEDQVVSHSFFVSKVNSMKGICSSKRKTQILEQLEDALDNLSTMIIDMKELVLFLTSYPHLYRQPYSMHLLLGKCMFGRQMEAYLVLNFLLHTQPNGAEELEVLPVVGPSKVGKSTLVAHVCNDERVRDHFSEIMFLSNHDFKYEKLTYLREGCVKKHQNSTPSKYGRMLVVVEVTGDFNEDEWKRLYASSKQCMASGSKIIITSRSDKITKLGTTRAMTLKYLSEEAYWYFFKTLVFGSTDPTMHPKMAYVAMEIARMLNRSLNAATTIACLLRDKFDIHFWCKVLTFLRGLIKWHVSSFGEHPGDALRQYKPAHLWSMVRTSEEIVVHHQYNCSSQEEVPKISLASVMYGNVKPPSGKFEALVWRSPIPPCYNYMYTCEERLTRTVLDSSLCRIARHMKVRKEEARTMNMTKDQFMRVPPWWCRAHMPCWERMVDVWLEPGWLENHLACRQRRLQMPTAPHHQGSLSLDEYREKWSASHDGRPCSQLKAWVLSKKGKATADIDFNPDDPSEAYSHPSIHSRVSEYTKMAREVHGPDFDPSSEDIDGEIVMRVGGGKKHGRYWIGDGVIDTASTPTLSQIRARSTDSSLAVRPRPTAAQFQMEALQAQVEESRKAQEEIKAQMEAQMEEMRRRMEEENRIRMEQMFQYMQNFASSMGQSLPPPPPMMFPPSQPPTTTPNQSAASNNEDQDLSQWSPWPPRK</sequence>
<dbReference type="Proteomes" id="UP000298652">
    <property type="component" value="Chromosome 2"/>
</dbReference>
<dbReference type="Pfam" id="PF00931">
    <property type="entry name" value="NB-ARC"/>
    <property type="match status" value="1"/>
</dbReference>
<dbReference type="GO" id="GO:0043531">
    <property type="term" value="F:ADP binding"/>
    <property type="evidence" value="ECO:0007669"/>
    <property type="project" value="InterPro"/>
</dbReference>
<keyword evidence="1" id="KW-0175">Coiled coil</keyword>